<protein>
    <recommendedName>
        <fullName evidence="4">UspA domain-containing protein</fullName>
    </recommendedName>
</protein>
<sequence length="173" mass="19138">MEVDKKQVVVVGIDDSEHGLSALQWTVDHLIVPFLPESPTKLLVVHAKPSPVSVLGGVGPEFSEEPTKSKGCRAPSLTATVLNKVLITIPNEVIVGRFCSVSQVLRSSDLFVDFGKEQRMMTECNEIVGRRHCTAIGEYSDKEVTDNIISRGNERGRSSFRGQFRNTARERRS</sequence>
<dbReference type="PANTHER" id="PTHR46553">
    <property type="entry name" value="ADENINE NUCLEOTIDE ALPHA HYDROLASES-LIKE SUPERFAMILY PROTEIN"/>
    <property type="match status" value="1"/>
</dbReference>
<evidence type="ECO:0008006" key="4">
    <source>
        <dbReference type="Google" id="ProtNLM"/>
    </source>
</evidence>
<evidence type="ECO:0000256" key="1">
    <source>
        <dbReference type="SAM" id="MobiDB-lite"/>
    </source>
</evidence>
<dbReference type="Proteomes" id="UP000233551">
    <property type="component" value="Unassembled WGS sequence"/>
</dbReference>
<dbReference type="PANTHER" id="PTHR46553:SF3">
    <property type="entry name" value="ADENINE NUCLEOTIDE ALPHA HYDROLASES-LIKE SUPERFAMILY PROTEIN"/>
    <property type="match status" value="1"/>
</dbReference>
<gene>
    <name evidence="2" type="ORF">CRG98_047416</name>
</gene>
<accession>A0A2I0HL31</accession>
<evidence type="ECO:0000313" key="2">
    <source>
        <dbReference type="EMBL" id="PKI32180.1"/>
    </source>
</evidence>
<dbReference type="AlphaFoldDB" id="A0A2I0HL31"/>
<feature type="region of interest" description="Disordered" evidence="1">
    <location>
        <begin position="152"/>
        <end position="173"/>
    </location>
</feature>
<keyword evidence="3" id="KW-1185">Reference proteome</keyword>
<name>A0A2I0HL31_PUNGR</name>
<reference evidence="2 3" key="1">
    <citation type="submission" date="2017-11" db="EMBL/GenBank/DDBJ databases">
        <title>De-novo sequencing of pomegranate (Punica granatum L.) genome.</title>
        <authorList>
            <person name="Akparov Z."/>
            <person name="Amiraslanov A."/>
            <person name="Hajiyeva S."/>
            <person name="Abbasov M."/>
            <person name="Kaur K."/>
            <person name="Hamwieh A."/>
            <person name="Solovyev V."/>
            <person name="Salamov A."/>
            <person name="Braich B."/>
            <person name="Kosarev P."/>
            <person name="Mahmoud A."/>
            <person name="Hajiyev E."/>
            <person name="Babayeva S."/>
            <person name="Izzatullayeva V."/>
            <person name="Mammadov A."/>
            <person name="Mammadov A."/>
            <person name="Sharifova S."/>
            <person name="Ojaghi J."/>
            <person name="Eynullazada K."/>
            <person name="Bayramov B."/>
            <person name="Abdulazimova A."/>
            <person name="Shahmuradov I."/>
        </authorList>
    </citation>
    <scope>NUCLEOTIDE SEQUENCE [LARGE SCALE GENOMIC DNA]</scope>
    <source>
        <strain evidence="3">cv. AG2017</strain>
        <tissue evidence="2">Leaf</tissue>
    </source>
</reference>
<proteinExistence type="predicted"/>
<comment type="caution">
    <text evidence="2">The sequence shown here is derived from an EMBL/GenBank/DDBJ whole genome shotgun (WGS) entry which is preliminary data.</text>
</comment>
<evidence type="ECO:0000313" key="3">
    <source>
        <dbReference type="Proteomes" id="UP000233551"/>
    </source>
</evidence>
<dbReference type="STRING" id="22663.A0A2I0HL31"/>
<dbReference type="EMBL" id="PGOL01007972">
    <property type="protein sequence ID" value="PKI32180.1"/>
    <property type="molecule type" value="Genomic_DNA"/>
</dbReference>
<organism evidence="2 3">
    <name type="scientific">Punica granatum</name>
    <name type="common">Pomegranate</name>
    <dbReference type="NCBI Taxonomy" id="22663"/>
    <lineage>
        <taxon>Eukaryota</taxon>
        <taxon>Viridiplantae</taxon>
        <taxon>Streptophyta</taxon>
        <taxon>Embryophyta</taxon>
        <taxon>Tracheophyta</taxon>
        <taxon>Spermatophyta</taxon>
        <taxon>Magnoliopsida</taxon>
        <taxon>eudicotyledons</taxon>
        <taxon>Gunneridae</taxon>
        <taxon>Pentapetalae</taxon>
        <taxon>rosids</taxon>
        <taxon>malvids</taxon>
        <taxon>Myrtales</taxon>
        <taxon>Lythraceae</taxon>
        <taxon>Punica</taxon>
    </lineage>
</organism>